<evidence type="ECO:0000259" key="3">
    <source>
        <dbReference type="PROSITE" id="PS51087"/>
    </source>
</evidence>
<name>A0A552UJS5_9SPHN</name>
<evidence type="ECO:0000256" key="2">
    <source>
        <dbReference type="HAMAP-Rule" id="MF_00791"/>
    </source>
</evidence>
<comment type="caution">
    <text evidence="4">The sequence shown here is derived from an EMBL/GenBank/DDBJ whole genome shotgun (WGS) entry which is preliminary data.</text>
</comment>
<dbReference type="PROSITE" id="PS51087">
    <property type="entry name" value="APAG"/>
    <property type="match status" value="1"/>
</dbReference>
<dbReference type="HAMAP" id="MF_00791">
    <property type="entry name" value="ApaG"/>
    <property type="match status" value="1"/>
</dbReference>
<dbReference type="InterPro" id="IPR036767">
    <property type="entry name" value="ApaG_sf"/>
</dbReference>
<evidence type="ECO:0000313" key="5">
    <source>
        <dbReference type="Proteomes" id="UP000317894"/>
    </source>
</evidence>
<gene>
    <name evidence="2 4" type="primary">apaG</name>
    <name evidence="4" type="ORF">FMM06_09235</name>
</gene>
<dbReference type="RefSeq" id="WP_144237172.1">
    <property type="nucleotide sequence ID" value="NZ_VJWA01000001.1"/>
</dbReference>
<dbReference type="NCBIfam" id="NF003967">
    <property type="entry name" value="PRK05461.1"/>
    <property type="match status" value="1"/>
</dbReference>
<organism evidence="4 5">
    <name type="scientific">Glacieibacterium frigidum</name>
    <dbReference type="NCBI Taxonomy" id="2593303"/>
    <lineage>
        <taxon>Bacteria</taxon>
        <taxon>Pseudomonadati</taxon>
        <taxon>Pseudomonadota</taxon>
        <taxon>Alphaproteobacteria</taxon>
        <taxon>Sphingomonadales</taxon>
        <taxon>Sphingosinicellaceae</taxon>
        <taxon>Glacieibacterium</taxon>
    </lineage>
</organism>
<feature type="domain" description="ApaG" evidence="3">
    <location>
        <begin position="8"/>
        <end position="131"/>
    </location>
</feature>
<dbReference type="PANTHER" id="PTHR47191">
    <property type="entry name" value="OS05G0170800 PROTEIN"/>
    <property type="match status" value="1"/>
</dbReference>
<dbReference type="PANTHER" id="PTHR47191:SF2">
    <property type="entry name" value="OS05G0170800 PROTEIN"/>
    <property type="match status" value="1"/>
</dbReference>
<dbReference type="OrthoDB" id="9795226at2"/>
<evidence type="ECO:0000313" key="4">
    <source>
        <dbReference type="EMBL" id="TRW18482.1"/>
    </source>
</evidence>
<accession>A0A552UJS5</accession>
<proteinExistence type="inferred from homology"/>
<dbReference type="InterPro" id="IPR050718">
    <property type="entry name" value="ApaG-like"/>
</dbReference>
<dbReference type="Proteomes" id="UP000317894">
    <property type="component" value="Unassembled WGS sequence"/>
</dbReference>
<dbReference type="Pfam" id="PF04379">
    <property type="entry name" value="DUF525"/>
    <property type="match status" value="1"/>
</dbReference>
<evidence type="ECO:0000256" key="1">
    <source>
        <dbReference type="ARBA" id="ARBA00017693"/>
    </source>
</evidence>
<keyword evidence="5" id="KW-1185">Reference proteome</keyword>
<protein>
    <recommendedName>
        <fullName evidence="1 2">Protein ApaG</fullName>
    </recommendedName>
</protein>
<dbReference type="InterPro" id="IPR007474">
    <property type="entry name" value="ApaG_domain"/>
</dbReference>
<dbReference type="InterPro" id="IPR023065">
    <property type="entry name" value="Uncharacterised_ApaG"/>
</dbReference>
<sequence length="134" mass="14617">MSAFFPYAQVTADITVRVAPRYLPDQSDPDDGRYAWSYHVRIENGSTRDVQLISRHWIITDARGHVEEVEGEGVVGEQPLLGPGESFDYVSGCPLPTPSGTMHGTYAFAADGGLFAVAIPMFSLDIPHERGAVH</sequence>
<dbReference type="EMBL" id="VJWA01000001">
    <property type="protein sequence ID" value="TRW18482.1"/>
    <property type="molecule type" value="Genomic_DNA"/>
</dbReference>
<dbReference type="AlphaFoldDB" id="A0A552UJS5"/>
<dbReference type="SUPFAM" id="SSF110069">
    <property type="entry name" value="ApaG-like"/>
    <property type="match status" value="1"/>
</dbReference>
<reference evidence="4 5" key="1">
    <citation type="submission" date="2019-07" db="EMBL/GenBank/DDBJ databases">
        <title>Novel species isolated from glacier.</title>
        <authorList>
            <person name="Liu Q."/>
            <person name="Xin Y.-H."/>
        </authorList>
    </citation>
    <scope>NUCLEOTIDE SEQUENCE [LARGE SCALE GENOMIC DNA]</scope>
    <source>
        <strain evidence="4 5">LB1R16</strain>
    </source>
</reference>
<dbReference type="Gene3D" id="2.60.40.1470">
    <property type="entry name" value="ApaG domain"/>
    <property type="match status" value="1"/>
</dbReference>